<keyword evidence="3" id="KW-1185">Reference proteome</keyword>
<protein>
    <submittedName>
        <fullName evidence="2">Amidohydrolase</fullName>
    </submittedName>
</protein>
<dbReference type="EMBL" id="BNDS01000009">
    <property type="protein sequence ID" value="GHH98826.1"/>
    <property type="molecule type" value="Genomic_DNA"/>
</dbReference>
<gene>
    <name evidence="2" type="ORF">AM1BK_23690</name>
</gene>
<organism evidence="2 3">
    <name type="scientific">Neobacillus kokaensis</name>
    <dbReference type="NCBI Taxonomy" id="2759023"/>
    <lineage>
        <taxon>Bacteria</taxon>
        <taxon>Bacillati</taxon>
        <taxon>Bacillota</taxon>
        <taxon>Bacilli</taxon>
        <taxon>Bacillales</taxon>
        <taxon>Bacillaceae</taxon>
        <taxon>Neobacillus</taxon>
    </lineage>
</organism>
<dbReference type="SUPFAM" id="SSF51556">
    <property type="entry name" value="Metallo-dependent hydrolases"/>
    <property type="match status" value="1"/>
</dbReference>
<evidence type="ECO:0000313" key="2">
    <source>
        <dbReference type="EMBL" id="GHH98826.1"/>
    </source>
</evidence>
<sequence length="540" mass="60325">MRKIFTNGNFYTFDAMKPQVEAVVVENGRFIDLGSKEEIMAYWTRYDAEIINLEGKTVTPGLIDSHLHMSAIAINLLSLDVTGVTSKEEMLRKIASKAKTLKPGEWLLGRGWDENLFTDGGIPTISELDYAAPHNPLLIPRICGHAALVNSKAFEICQYHSDMTIPQGGAIVLDEITKRPNGLILETASEIFKQYIPEYSYEDLKGALRRAIQIAMQKGLTSVHTNDPNFLGGLHTTYRLYDELLNQEGLGLRSNLLIDHEYLDDLKEAGMYTGFGNETLQIGAVKIFADGAFGRRTALLSEAYHDAPDTFGDAMYSNDELYDIIRKARGLSMPIAVHTIGDQALENILDLLDQFPAVSYRDRLIHVQALRKDLIPRLAVPTRIADIQPRFVVGDFPWVEERLGPERLQLAYAWKTLMESNVICAGGSDSPVEPVDPLLGIHAAVTRKAPGDHHDGWNVNEKLSMHDAFKLFTKMGAYPTNEETIKGTISRGKLADMTVYSHNPFKMENPDELLHTDIEMTVINGNIQYEKSTTAKINTM</sequence>
<dbReference type="RefSeq" id="WP_191273034.1">
    <property type="nucleotide sequence ID" value="NZ_BNDS01000009.1"/>
</dbReference>
<dbReference type="Gene3D" id="2.30.40.10">
    <property type="entry name" value="Urease, subunit C, domain 1"/>
    <property type="match status" value="1"/>
</dbReference>
<evidence type="ECO:0000259" key="1">
    <source>
        <dbReference type="Pfam" id="PF07969"/>
    </source>
</evidence>
<name>A0ABQ3N418_9BACI</name>
<dbReference type="Pfam" id="PF07969">
    <property type="entry name" value="Amidohydro_3"/>
    <property type="match status" value="1"/>
</dbReference>
<proteinExistence type="predicted"/>
<dbReference type="Gene3D" id="3.10.310.70">
    <property type="match status" value="1"/>
</dbReference>
<evidence type="ECO:0000313" key="3">
    <source>
        <dbReference type="Proteomes" id="UP000637074"/>
    </source>
</evidence>
<dbReference type="Proteomes" id="UP000637074">
    <property type="component" value="Unassembled WGS sequence"/>
</dbReference>
<accession>A0ABQ3N418</accession>
<reference evidence="2 3" key="1">
    <citation type="journal article" date="2022" name="Int. J. Syst. Evol. Microbiol.">
        <title>Neobacillus kokaensis sp. nov., isolated from soil.</title>
        <authorList>
            <person name="Yuki K."/>
            <person name="Matsubara H."/>
            <person name="Yamaguchi S."/>
        </authorList>
    </citation>
    <scope>NUCLEOTIDE SEQUENCE [LARGE SCALE GENOMIC DNA]</scope>
    <source>
        <strain evidence="2 3">LOB 377</strain>
    </source>
</reference>
<dbReference type="PANTHER" id="PTHR22642:SF2">
    <property type="entry name" value="PROTEIN LONG AFTER FAR-RED 3"/>
    <property type="match status" value="1"/>
</dbReference>
<dbReference type="SUPFAM" id="SSF51338">
    <property type="entry name" value="Composite domain of metallo-dependent hydrolases"/>
    <property type="match status" value="1"/>
</dbReference>
<comment type="caution">
    <text evidence="2">The sequence shown here is derived from an EMBL/GenBank/DDBJ whole genome shotgun (WGS) entry which is preliminary data.</text>
</comment>
<dbReference type="Gene3D" id="3.20.20.140">
    <property type="entry name" value="Metal-dependent hydrolases"/>
    <property type="match status" value="1"/>
</dbReference>
<feature type="domain" description="Amidohydrolase 3" evidence="1">
    <location>
        <begin position="49"/>
        <end position="528"/>
    </location>
</feature>
<dbReference type="InterPro" id="IPR033932">
    <property type="entry name" value="YtcJ-like"/>
</dbReference>
<dbReference type="InterPro" id="IPR011059">
    <property type="entry name" value="Metal-dep_hydrolase_composite"/>
</dbReference>
<dbReference type="CDD" id="cd01300">
    <property type="entry name" value="YtcJ_like"/>
    <property type="match status" value="1"/>
</dbReference>
<dbReference type="InterPro" id="IPR013108">
    <property type="entry name" value="Amidohydro_3"/>
</dbReference>
<dbReference type="PANTHER" id="PTHR22642">
    <property type="entry name" value="IMIDAZOLONEPROPIONASE"/>
    <property type="match status" value="1"/>
</dbReference>
<dbReference type="InterPro" id="IPR032466">
    <property type="entry name" value="Metal_Hydrolase"/>
</dbReference>